<dbReference type="InterPro" id="IPR055171">
    <property type="entry name" value="GT-D-like"/>
</dbReference>
<sequence length="253" mass="29494">MLSSKKRIKIIKAQYGRKPIGARKVYRLLKRSIRKRRPISVIRLGDVMAKLLARHNIKSLYSVSKFLGIKLPPSQRMLKRIDRAVRSAHVVGLSHYKGSARLLRAYMRKTKWRPRIVTDSFINDRLYEGGYLHRLLKRYRVALVGRAAPEAARRLRGQGIRIPLTVSLERSGELNRAQKLLRRKRKKYDLVFVGGGVPGRILCTRVVKKARRSAVEIGHMMDALSHPHAWSKKGDSRRVFKKRWLRKLNRKKR</sequence>
<proteinExistence type="predicted"/>
<feature type="domain" description="GT-D fold-like" evidence="1">
    <location>
        <begin position="22"/>
        <end position="224"/>
    </location>
</feature>
<reference evidence="2" key="1">
    <citation type="submission" date="2021-06" db="EMBL/GenBank/DDBJ databases">
        <authorList>
            <person name="Criscuolo A."/>
        </authorList>
    </citation>
    <scope>NUCLEOTIDE SEQUENCE</scope>
    <source>
        <strain evidence="2">CIP111600</strain>
    </source>
</reference>
<dbReference type="Proteomes" id="UP000693672">
    <property type="component" value="Unassembled WGS sequence"/>
</dbReference>
<evidence type="ECO:0000313" key="2">
    <source>
        <dbReference type="EMBL" id="CAG7620741.1"/>
    </source>
</evidence>
<dbReference type="Pfam" id="PF22882">
    <property type="entry name" value="GT-D-like"/>
    <property type="match status" value="1"/>
</dbReference>
<dbReference type="NCBIfam" id="NF040628">
    <property type="entry name" value="GT-D_rel"/>
    <property type="match status" value="1"/>
</dbReference>
<dbReference type="EMBL" id="CAJVAS010000008">
    <property type="protein sequence ID" value="CAG7620741.1"/>
    <property type="molecule type" value="Genomic_DNA"/>
</dbReference>
<keyword evidence="3" id="KW-1185">Reference proteome</keyword>
<dbReference type="AlphaFoldDB" id="A0A916NPI5"/>
<name>A0A916NPI5_9BACL</name>
<gene>
    <name evidence="2" type="ORF">PAESOLCIP111_02294</name>
</gene>
<evidence type="ECO:0000259" key="1">
    <source>
        <dbReference type="Pfam" id="PF22882"/>
    </source>
</evidence>
<dbReference type="InterPro" id="IPR049785">
    <property type="entry name" value="GT-D-like_firm"/>
</dbReference>
<protein>
    <recommendedName>
        <fullName evidence="1">GT-D fold-like domain-containing protein</fullName>
    </recommendedName>
</protein>
<accession>A0A916NPI5</accession>
<comment type="caution">
    <text evidence="2">The sequence shown here is derived from an EMBL/GenBank/DDBJ whole genome shotgun (WGS) entry which is preliminary data.</text>
</comment>
<evidence type="ECO:0000313" key="3">
    <source>
        <dbReference type="Proteomes" id="UP000693672"/>
    </source>
</evidence>
<organism evidence="2 3">
    <name type="scientific">Paenibacillus solanacearum</name>
    <dbReference type="NCBI Taxonomy" id="2048548"/>
    <lineage>
        <taxon>Bacteria</taxon>
        <taxon>Bacillati</taxon>
        <taxon>Bacillota</taxon>
        <taxon>Bacilli</taxon>
        <taxon>Bacillales</taxon>
        <taxon>Paenibacillaceae</taxon>
        <taxon>Paenibacillus</taxon>
    </lineage>
</organism>
<dbReference type="RefSeq" id="WP_218092082.1">
    <property type="nucleotide sequence ID" value="NZ_CAJVAS010000008.1"/>
</dbReference>